<organism evidence="2 3">
    <name type="scientific">Portunus trituberculatus</name>
    <name type="common">Swimming crab</name>
    <name type="synonym">Neptunus trituberculatus</name>
    <dbReference type="NCBI Taxonomy" id="210409"/>
    <lineage>
        <taxon>Eukaryota</taxon>
        <taxon>Metazoa</taxon>
        <taxon>Ecdysozoa</taxon>
        <taxon>Arthropoda</taxon>
        <taxon>Crustacea</taxon>
        <taxon>Multicrustacea</taxon>
        <taxon>Malacostraca</taxon>
        <taxon>Eumalacostraca</taxon>
        <taxon>Eucarida</taxon>
        <taxon>Decapoda</taxon>
        <taxon>Pleocyemata</taxon>
        <taxon>Brachyura</taxon>
        <taxon>Eubrachyura</taxon>
        <taxon>Portunoidea</taxon>
        <taxon>Portunidae</taxon>
        <taxon>Portuninae</taxon>
        <taxon>Portunus</taxon>
    </lineage>
</organism>
<evidence type="ECO:0000313" key="2">
    <source>
        <dbReference type="EMBL" id="MPC16739.1"/>
    </source>
</evidence>
<gene>
    <name evidence="2" type="ORF">E2C01_009572</name>
</gene>
<comment type="caution">
    <text evidence="2">The sequence shown here is derived from an EMBL/GenBank/DDBJ whole genome shotgun (WGS) entry which is preliminary data.</text>
</comment>
<evidence type="ECO:0000313" key="3">
    <source>
        <dbReference type="Proteomes" id="UP000324222"/>
    </source>
</evidence>
<sequence>MSTPASASESPSGEGTINVPRSDSSISDGLKCLDPSLNFSFINFCNICGLKSNFQFVEHHLSSAKPHLLFLTETQLPEATDNILNILDLFPYLKSFCLCCDLIFSVGLLRSLPHICILYHFSNPSSRSFKAEKPLAFCLCFGGPEETHLLCAERITEVIVSGTEAYIPHSFSQPKPPKLWFNTACYHAIHNREVAHKRYLSLKSPESHALYIFARNHAKSVLQLAKHSFINRKCQNLSNSSSSQYMASSQKHQ</sequence>
<protein>
    <submittedName>
        <fullName evidence="2">Uncharacterized protein</fullName>
    </submittedName>
</protein>
<keyword evidence="3" id="KW-1185">Reference proteome</keyword>
<dbReference type="Proteomes" id="UP000324222">
    <property type="component" value="Unassembled WGS sequence"/>
</dbReference>
<reference evidence="2 3" key="1">
    <citation type="submission" date="2019-05" db="EMBL/GenBank/DDBJ databases">
        <title>Another draft genome of Portunus trituberculatus and its Hox gene families provides insights of decapod evolution.</title>
        <authorList>
            <person name="Jeong J.-H."/>
            <person name="Song I."/>
            <person name="Kim S."/>
            <person name="Choi T."/>
            <person name="Kim D."/>
            <person name="Ryu S."/>
            <person name="Kim W."/>
        </authorList>
    </citation>
    <scope>NUCLEOTIDE SEQUENCE [LARGE SCALE GENOMIC DNA]</scope>
    <source>
        <tissue evidence="2">Muscle</tissue>
    </source>
</reference>
<dbReference type="EMBL" id="VSRR010000532">
    <property type="protein sequence ID" value="MPC16739.1"/>
    <property type="molecule type" value="Genomic_DNA"/>
</dbReference>
<dbReference type="AlphaFoldDB" id="A0A5B7D653"/>
<accession>A0A5B7D653</accession>
<evidence type="ECO:0000256" key="1">
    <source>
        <dbReference type="SAM" id="MobiDB-lite"/>
    </source>
</evidence>
<feature type="region of interest" description="Disordered" evidence="1">
    <location>
        <begin position="1"/>
        <end position="22"/>
    </location>
</feature>
<name>A0A5B7D653_PORTR</name>
<proteinExistence type="predicted"/>